<protein>
    <recommendedName>
        <fullName evidence="7">LIM zinc-binding domain-containing protein</fullName>
    </recommendedName>
</protein>
<dbReference type="STRING" id="946122.A0A0C2XJ15"/>
<evidence type="ECO:0000256" key="4">
    <source>
        <dbReference type="ARBA" id="ARBA00023038"/>
    </source>
</evidence>
<dbReference type="SMART" id="SM00132">
    <property type="entry name" value="LIM"/>
    <property type="match status" value="2"/>
</dbReference>
<feature type="region of interest" description="Disordered" evidence="6">
    <location>
        <begin position="1"/>
        <end position="28"/>
    </location>
</feature>
<dbReference type="InterPro" id="IPR001781">
    <property type="entry name" value="Znf_LIM"/>
</dbReference>
<gene>
    <name evidence="8" type="ORF">M378DRAFT_70704</name>
</gene>
<name>A0A0C2XJ15_AMAMK</name>
<evidence type="ECO:0000256" key="1">
    <source>
        <dbReference type="ARBA" id="ARBA00022723"/>
    </source>
</evidence>
<dbReference type="EMBL" id="KN818227">
    <property type="protein sequence ID" value="KIL68973.1"/>
    <property type="molecule type" value="Genomic_DNA"/>
</dbReference>
<evidence type="ECO:0000313" key="8">
    <source>
        <dbReference type="EMBL" id="KIL68973.1"/>
    </source>
</evidence>
<keyword evidence="3 5" id="KW-0862">Zinc</keyword>
<feature type="compositionally biased region" description="Basic and acidic residues" evidence="6">
    <location>
        <begin position="173"/>
        <end position="184"/>
    </location>
</feature>
<dbReference type="PANTHER" id="PTHR24212:SF8">
    <property type="entry name" value="LIM ZINC FINGER DOMAIN CONTAINING PROTEIN"/>
    <property type="match status" value="1"/>
</dbReference>
<dbReference type="PROSITE" id="PS50023">
    <property type="entry name" value="LIM_DOMAIN_2"/>
    <property type="match status" value="1"/>
</dbReference>
<dbReference type="PANTHER" id="PTHR24212">
    <property type="entry name" value="ZYXIN/TRIP6"/>
    <property type="match status" value="1"/>
</dbReference>
<keyword evidence="4 5" id="KW-0440">LIM domain</keyword>
<evidence type="ECO:0000256" key="6">
    <source>
        <dbReference type="SAM" id="MobiDB-lite"/>
    </source>
</evidence>
<evidence type="ECO:0000256" key="2">
    <source>
        <dbReference type="ARBA" id="ARBA00022737"/>
    </source>
</evidence>
<evidence type="ECO:0000259" key="7">
    <source>
        <dbReference type="PROSITE" id="PS50023"/>
    </source>
</evidence>
<dbReference type="GO" id="GO:0030695">
    <property type="term" value="F:GTPase regulator activity"/>
    <property type="evidence" value="ECO:0007669"/>
    <property type="project" value="UniProtKB-ARBA"/>
</dbReference>
<organism evidence="8 9">
    <name type="scientific">Amanita muscaria (strain Koide BX008)</name>
    <dbReference type="NCBI Taxonomy" id="946122"/>
    <lineage>
        <taxon>Eukaryota</taxon>
        <taxon>Fungi</taxon>
        <taxon>Dikarya</taxon>
        <taxon>Basidiomycota</taxon>
        <taxon>Agaricomycotina</taxon>
        <taxon>Agaricomycetes</taxon>
        <taxon>Agaricomycetidae</taxon>
        <taxon>Agaricales</taxon>
        <taxon>Pluteineae</taxon>
        <taxon>Amanitaceae</taxon>
        <taxon>Amanita</taxon>
    </lineage>
</organism>
<dbReference type="HOGENOM" id="CLU_126333_0_0_1"/>
<evidence type="ECO:0000256" key="5">
    <source>
        <dbReference type="PROSITE-ProRule" id="PRU00125"/>
    </source>
</evidence>
<dbReference type="OrthoDB" id="2934860at2759"/>
<dbReference type="PROSITE" id="PS00478">
    <property type="entry name" value="LIM_DOMAIN_1"/>
    <property type="match status" value="1"/>
</dbReference>
<dbReference type="Proteomes" id="UP000054549">
    <property type="component" value="Unassembled WGS sequence"/>
</dbReference>
<keyword evidence="9" id="KW-1185">Reference proteome</keyword>
<dbReference type="AlphaFoldDB" id="A0A0C2XJ15"/>
<feature type="region of interest" description="Disordered" evidence="6">
    <location>
        <begin position="155"/>
        <end position="184"/>
    </location>
</feature>
<feature type="compositionally biased region" description="Basic and acidic residues" evidence="6">
    <location>
        <begin position="9"/>
        <end position="18"/>
    </location>
</feature>
<evidence type="ECO:0000313" key="9">
    <source>
        <dbReference type="Proteomes" id="UP000054549"/>
    </source>
</evidence>
<keyword evidence="1 5" id="KW-0479">Metal-binding</keyword>
<dbReference type="Pfam" id="PF00412">
    <property type="entry name" value="LIM"/>
    <property type="match status" value="2"/>
</dbReference>
<feature type="domain" description="LIM zinc-binding" evidence="7">
    <location>
        <begin position="92"/>
        <end position="151"/>
    </location>
</feature>
<dbReference type="InParanoid" id="A0A0C2XJ15"/>
<sequence length="184" mass="20271">MTSIQQTVPDRERSRSDVSRSVSGSNLNSEDALCPGCGTSAMREEGGLVVAFGQSFFHVDCFRCAKCHEKVTADTNLLLLSDGSPVCANCTYCCTICQQAINDEAIMAGDDSFHAHCFKCKICKNRIDELTYARTSHGIYCMDCHNDRVARNRRHAQKKAEMAAIGNGSTKSRSTELRKSDQEN</sequence>
<proteinExistence type="predicted"/>
<accession>A0A0C2XJ15</accession>
<dbReference type="Gene3D" id="2.10.110.10">
    <property type="entry name" value="Cysteine Rich Protein"/>
    <property type="match status" value="2"/>
</dbReference>
<keyword evidence="2" id="KW-0677">Repeat</keyword>
<feature type="non-terminal residue" evidence="8">
    <location>
        <position position="184"/>
    </location>
</feature>
<dbReference type="GO" id="GO:0046872">
    <property type="term" value="F:metal ion binding"/>
    <property type="evidence" value="ECO:0007669"/>
    <property type="project" value="UniProtKB-KW"/>
</dbReference>
<evidence type="ECO:0000256" key="3">
    <source>
        <dbReference type="ARBA" id="ARBA00022833"/>
    </source>
</evidence>
<reference evidence="8 9" key="1">
    <citation type="submission" date="2014-04" db="EMBL/GenBank/DDBJ databases">
        <title>Evolutionary Origins and Diversification of the Mycorrhizal Mutualists.</title>
        <authorList>
            <consortium name="DOE Joint Genome Institute"/>
            <consortium name="Mycorrhizal Genomics Consortium"/>
            <person name="Kohler A."/>
            <person name="Kuo A."/>
            <person name="Nagy L.G."/>
            <person name="Floudas D."/>
            <person name="Copeland A."/>
            <person name="Barry K.W."/>
            <person name="Cichocki N."/>
            <person name="Veneault-Fourrey C."/>
            <person name="LaButti K."/>
            <person name="Lindquist E.A."/>
            <person name="Lipzen A."/>
            <person name="Lundell T."/>
            <person name="Morin E."/>
            <person name="Murat C."/>
            <person name="Riley R."/>
            <person name="Ohm R."/>
            <person name="Sun H."/>
            <person name="Tunlid A."/>
            <person name="Henrissat B."/>
            <person name="Grigoriev I.V."/>
            <person name="Hibbett D.S."/>
            <person name="Martin F."/>
        </authorList>
    </citation>
    <scope>NUCLEOTIDE SEQUENCE [LARGE SCALE GENOMIC DNA]</scope>
    <source>
        <strain evidence="8 9">Koide BX008</strain>
    </source>
</reference>